<evidence type="ECO:0000313" key="2">
    <source>
        <dbReference type="EMBL" id="AAX24121.1"/>
    </source>
</evidence>
<sequence length="118" mass="13912">MTSVMISSSHSRRRTLWFRCIFQMLFWFQFQDYLVTWGVLPIGPCQFAKSCRVPEPSLFIIPITRFGIYVICSSLHLRRGWEESVRTDFKIGCRLNTPLLIYPAICKQFFEARTEHVG</sequence>
<dbReference type="Proteomes" id="UP000204242">
    <property type="component" value="Genome"/>
</dbReference>
<evidence type="ECO:0000256" key="1">
    <source>
        <dbReference type="SAM" id="Phobius"/>
    </source>
</evidence>
<feature type="transmembrane region" description="Helical" evidence="1">
    <location>
        <begin position="16"/>
        <end position="39"/>
    </location>
</feature>
<protein>
    <submittedName>
        <fullName evidence="2">B1.1</fullName>
    </submittedName>
</protein>
<feature type="transmembrane region" description="Helical" evidence="1">
    <location>
        <begin position="59"/>
        <end position="77"/>
    </location>
</feature>
<keyword evidence="1" id="KW-0472">Membrane</keyword>
<keyword evidence="1" id="KW-0812">Transmembrane</keyword>
<reference evidence="2 3" key="1">
    <citation type="journal article" date="2007" name="Virology">
        <title>Shared and species-specific features among ichnovirus genomes.</title>
        <authorList>
            <person name="Tanaka K."/>
            <person name="Lapointe R."/>
            <person name="Barney W.E."/>
            <person name="Makkay A.M."/>
            <person name="Stoltz D."/>
            <person name="Cusson M."/>
            <person name="Webb B.A."/>
        </authorList>
    </citation>
    <scope>NUCLEOTIDE SEQUENCE [LARGE SCALE GENOMIC DNA]</scope>
</reference>
<proteinExistence type="predicted"/>
<keyword evidence="1" id="KW-1133">Transmembrane helix</keyword>
<dbReference type="EMBL" id="AY935249">
    <property type="protein sequence ID" value="AAX24121.1"/>
    <property type="molecule type" value="Genomic_DNA"/>
</dbReference>
<evidence type="ECO:0000313" key="3">
    <source>
        <dbReference type="Proteomes" id="UP000204242"/>
    </source>
</evidence>
<name>Q5BMB2_9VIRU</name>
<accession>Q5BMB2</accession>
<organism evidence="2 3">
    <name type="scientific">Ichnoviriform fugitivi</name>
    <dbReference type="NCBI Taxonomy" id="265522"/>
    <lineage>
        <taxon>Viruses</taxon>
        <taxon>Viruses incertae sedis</taxon>
        <taxon>Polydnaviriformidae</taxon>
        <taxon>Ichnoviriform</taxon>
    </lineage>
</organism>
<dbReference type="RefSeq" id="YP_001031238.1">
    <property type="nucleotide sequence ID" value="NC_008956.1"/>
</dbReference>